<evidence type="ECO:0000313" key="2">
    <source>
        <dbReference type="EMBL" id="PWG77942.1"/>
    </source>
</evidence>
<organism evidence="2 3">
    <name type="scientific">Pararcticibacter amylolyticus</name>
    <dbReference type="NCBI Taxonomy" id="2173175"/>
    <lineage>
        <taxon>Bacteria</taxon>
        <taxon>Pseudomonadati</taxon>
        <taxon>Bacteroidota</taxon>
        <taxon>Sphingobacteriia</taxon>
        <taxon>Sphingobacteriales</taxon>
        <taxon>Sphingobacteriaceae</taxon>
        <taxon>Pararcticibacter</taxon>
    </lineage>
</organism>
<reference evidence="2 3" key="1">
    <citation type="submission" date="2018-04" db="EMBL/GenBank/DDBJ databases">
        <title>Pedobacter chongqingensis sp. nov., isolated from a rottenly hemp rope.</title>
        <authorList>
            <person name="Cai Y."/>
        </authorList>
    </citation>
    <scope>NUCLEOTIDE SEQUENCE [LARGE SCALE GENOMIC DNA]</scope>
    <source>
        <strain evidence="2 3">FJ4-8</strain>
    </source>
</reference>
<accession>A0A2U2P985</accession>
<protein>
    <recommendedName>
        <fullName evidence="4">Cell wall anchor protein</fullName>
    </recommendedName>
</protein>
<evidence type="ECO:0000256" key="1">
    <source>
        <dbReference type="SAM" id="SignalP"/>
    </source>
</evidence>
<sequence>MNIKITLSVLIVLGFSSKVTAQWVQSGNNVLLNSGSVGIGTQNPAAKLSIDGNSGSFVGADIVIKRSGSLQGVGQSPTIQLEDTESGRGSIIQSFRGQLQFFNSSGNGWRECMRLIENGNVGIGTSTPSAKLEVGGNDNTYMGADISITRSSSSPGEGRSPALQFNDLSTGDASIIQSYHGTLQFLNSSSGSGWREHMRITGDGNVGIGMTAPDARLSVNGTIHTKEVKVDMNGWPDYVFDKSYLLPSLQEVDLYIAKHRHLPDVPSEKEVLDNGINLGEMNRLLLKKIEELTLYLIRKDSMDKEKEVLIKTQQEQIEELKGQMEGILKKVDSLSR</sequence>
<evidence type="ECO:0000313" key="3">
    <source>
        <dbReference type="Proteomes" id="UP000245647"/>
    </source>
</evidence>
<keyword evidence="1" id="KW-0732">Signal</keyword>
<gene>
    <name evidence="2" type="ORF">DDR33_24845</name>
</gene>
<dbReference type="AlphaFoldDB" id="A0A2U2P985"/>
<comment type="caution">
    <text evidence="2">The sequence shown here is derived from an EMBL/GenBank/DDBJ whole genome shotgun (WGS) entry which is preliminary data.</text>
</comment>
<keyword evidence="3" id="KW-1185">Reference proteome</keyword>
<name>A0A2U2P985_9SPHI</name>
<feature type="chain" id="PRO_5015519801" description="Cell wall anchor protein" evidence="1">
    <location>
        <begin position="22"/>
        <end position="336"/>
    </location>
</feature>
<feature type="signal peptide" evidence="1">
    <location>
        <begin position="1"/>
        <end position="21"/>
    </location>
</feature>
<dbReference type="EMBL" id="QEAS01000052">
    <property type="protein sequence ID" value="PWG77942.1"/>
    <property type="molecule type" value="Genomic_DNA"/>
</dbReference>
<proteinExistence type="predicted"/>
<evidence type="ECO:0008006" key="4">
    <source>
        <dbReference type="Google" id="ProtNLM"/>
    </source>
</evidence>
<dbReference type="Proteomes" id="UP000245647">
    <property type="component" value="Unassembled WGS sequence"/>
</dbReference>
<dbReference type="OrthoDB" id="655527at2"/>
<dbReference type="RefSeq" id="WP_109418482.1">
    <property type="nucleotide sequence ID" value="NZ_QEAS01000052.1"/>
</dbReference>